<reference evidence="3" key="1">
    <citation type="journal article" date="2014" name="Front. Microbiol.">
        <title>High frequency of phylogenetically diverse reductive dehalogenase-homologous genes in deep subseafloor sedimentary metagenomes.</title>
        <authorList>
            <person name="Kawai M."/>
            <person name="Futagami T."/>
            <person name="Toyoda A."/>
            <person name="Takaki Y."/>
            <person name="Nishi S."/>
            <person name="Hori S."/>
            <person name="Arai W."/>
            <person name="Tsubouchi T."/>
            <person name="Morono Y."/>
            <person name="Uchiyama I."/>
            <person name="Ito T."/>
            <person name="Fujiyama A."/>
            <person name="Inagaki F."/>
            <person name="Takami H."/>
        </authorList>
    </citation>
    <scope>NUCLEOTIDE SEQUENCE</scope>
    <source>
        <strain evidence="3">Expedition CK06-06</strain>
    </source>
</reference>
<feature type="transmembrane region" description="Helical" evidence="2">
    <location>
        <begin position="6"/>
        <end position="25"/>
    </location>
</feature>
<accession>X1FDT8</accession>
<keyword evidence="2" id="KW-0812">Transmembrane</keyword>
<feature type="non-terminal residue" evidence="3">
    <location>
        <position position="76"/>
    </location>
</feature>
<evidence type="ECO:0000256" key="1">
    <source>
        <dbReference type="SAM" id="Coils"/>
    </source>
</evidence>
<evidence type="ECO:0000256" key="2">
    <source>
        <dbReference type="SAM" id="Phobius"/>
    </source>
</evidence>
<name>X1FDT8_9ZZZZ</name>
<protein>
    <submittedName>
        <fullName evidence="3">Uncharacterized protein</fullName>
    </submittedName>
</protein>
<comment type="caution">
    <text evidence="3">The sequence shown here is derived from an EMBL/GenBank/DDBJ whole genome shotgun (WGS) entry which is preliminary data.</text>
</comment>
<feature type="coiled-coil region" evidence="1">
    <location>
        <begin position="28"/>
        <end position="55"/>
    </location>
</feature>
<keyword evidence="1" id="KW-0175">Coiled coil</keyword>
<organism evidence="3">
    <name type="scientific">marine sediment metagenome</name>
    <dbReference type="NCBI Taxonomy" id="412755"/>
    <lineage>
        <taxon>unclassified sequences</taxon>
        <taxon>metagenomes</taxon>
        <taxon>ecological metagenomes</taxon>
    </lineage>
</organism>
<sequence length="76" mass="8643">MIITIDPLVAGVTFVMAGGLIWLGWRQIKALRQQVQQAREEVKHLKESISLAERSSRAELLVRLNTIYGEIVDARR</sequence>
<dbReference type="AlphaFoldDB" id="X1FDT8"/>
<gene>
    <name evidence="3" type="ORF">S03H2_08592</name>
</gene>
<evidence type="ECO:0000313" key="3">
    <source>
        <dbReference type="EMBL" id="GAH18918.1"/>
    </source>
</evidence>
<keyword evidence="2" id="KW-1133">Transmembrane helix</keyword>
<keyword evidence="2" id="KW-0472">Membrane</keyword>
<dbReference type="EMBL" id="BARU01004201">
    <property type="protein sequence ID" value="GAH18918.1"/>
    <property type="molecule type" value="Genomic_DNA"/>
</dbReference>
<proteinExistence type="predicted"/>